<feature type="region of interest" description="Disordered" evidence="5">
    <location>
        <begin position="109"/>
        <end position="157"/>
    </location>
</feature>
<feature type="active site" description="Nucleophile" evidence="4">
    <location>
        <position position="743"/>
    </location>
</feature>
<dbReference type="Gene3D" id="2.40.50.1070">
    <property type="match status" value="1"/>
</dbReference>
<evidence type="ECO:0000313" key="6">
    <source>
        <dbReference type="EMBL" id="GFR50158.1"/>
    </source>
</evidence>
<dbReference type="Pfam" id="PF05958">
    <property type="entry name" value="tRNA_U5-meth_tr"/>
    <property type="match status" value="1"/>
</dbReference>
<dbReference type="Proteomes" id="UP001054857">
    <property type="component" value="Unassembled WGS sequence"/>
</dbReference>
<accession>A0AAD3DYF8</accession>
<feature type="binding site" evidence="4">
    <location>
        <position position="715"/>
    </location>
    <ligand>
        <name>S-adenosyl-L-methionine</name>
        <dbReference type="ChEBI" id="CHEBI:59789"/>
    </ligand>
</feature>
<comment type="caution">
    <text evidence="4">Lacks conserved residue(s) required for the propagation of feature annotation.</text>
</comment>
<evidence type="ECO:0000256" key="4">
    <source>
        <dbReference type="PROSITE-ProRule" id="PRU01024"/>
    </source>
</evidence>
<evidence type="ECO:0000313" key="7">
    <source>
        <dbReference type="Proteomes" id="UP001054857"/>
    </source>
</evidence>
<organism evidence="6 7">
    <name type="scientific">Astrephomene gubernaculifera</name>
    <dbReference type="NCBI Taxonomy" id="47775"/>
    <lineage>
        <taxon>Eukaryota</taxon>
        <taxon>Viridiplantae</taxon>
        <taxon>Chlorophyta</taxon>
        <taxon>core chlorophytes</taxon>
        <taxon>Chlorophyceae</taxon>
        <taxon>CS clade</taxon>
        <taxon>Chlamydomonadales</taxon>
        <taxon>Astrephomenaceae</taxon>
        <taxon>Astrephomene</taxon>
    </lineage>
</organism>
<dbReference type="PANTHER" id="PTHR45904">
    <property type="entry name" value="TRNA (URACIL-5-)-METHYLTRANSFERASE"/>
    <property type="match status" value="1"/>
</dbReference>
<feature type="compositionally biased region" description="Gly residues" evidence="5">
    <location>
        <begin position="218"/>
        <end position="238"/>
    </location>
</feature>
<dbReference type="InterPro" id="IPR029063">
    <property type="entry name" value="SAM-dependent_MTases_sf"/>
</dbReference>
<comment type="similarity">
    <text evidence="4">Belongs to the class I-like SAM-binding methyltransferase superfamily. RNA M5U methyltransferase family.</text>
</comment>
<dbReference type="GO" id="GO:0032259">
    <property type="term" value="P:methylation"/>
    <property type="evidence" value="ECO:0007669"/>
    <property type="project" value="UniProtKB-KW"/>
</dbReference>
<dbReference type="GO" id="GO:0006396">
    <property type="term" value="P:RNA processing"/>
    <property type="evidence" value="ECO:0007669"/>
    <property type="project" value="InterPro"/>
</dbReference>
<dbReference type="AlphaFoldDB" id="A0AAD3DYF8"/>
<evidence type="ECO:0000256" key="2">
    <source>
        <dbReference type="ARBA" id="ARBA00022679"/>
    </source>
</evidence>
<keyword evidence="7" id="KW-1185">Reference proteome</keyword>
<keyword evidence="1 4" id="KW-0489">Methyltransferase</keyword>
<proteinExistence type="inferred from homology"/>
<feature type="region of interest" description="Disordered" evidence="5">
    <location>
        <begin position="209"/>
        <end position="240"/>
    </location>
</feature>
<name>A0AAD3DYF8_9CHLO</name>
<gene>
    <name evidence="6" type="ORF">Agub_g12323</name>
</gene>
<evidence type="ECO:0000256" key="5">
    <source>
        <dbReference type="SAM" id="MobiDB-lite"/>
    </source>
</evidence>
<evidence type="ECO:0000256" key="1">
    <source>
        <dbReference type="ARBA" id="ARBA00022603"/>
    </source>
</evidence>
<comment type="caution">
    <text evidence="6">The sequence shown here is derived from an EMBL/GenBank/DDBJ whole genome shotgun (WGS) entry which is preliminary data.</text>
</comment>
<dbReference type="CDD" id="cd02440">
    <property type="entry name" value="AdoMet_MTases"/>
    <property type="match status" value="1"/>
</dbReference>
<evidence type="ECO:0000256" key="3">
    <source>
        <dbReference type="ARBA" id="ARBA00022691"/>
    </source>
</evidence>
<dbReference type="InterPro" id="IPR045850">
    <property type="entry name" value="TRM2_met"/>
</dbReference>
<dbReference type="SUPFAM" id="SSF53335">
    <property type="entry name" value="S-adenosyl-L-methionine-dependent methyltransferases"/>
    <property type="match status" value="1"/>
</dbReference>
<keyword evidence="2 4" id="KW-0808">Transferase</keyword>
<feature type="binding site" evidence="4">
    <location>
        <position position="644"/>
    </location>
    <ligand>
        <name>S-adenosyl-L-methionine</name>
        <dbReference type="ChEBI" id="CHEBI:59789"/>
    </ligand>
</feature>
<dbReference type="PROSITE" id="PS51687">
    <property type="entry name" value="SAM_MT_RNA_M5U"/>
    <property type="match status" value="1"/>
</dbReference>
<dbReference type="PROSITE" id="PS01231">
    <property type="entry name" value="TRMA_2"/>
    <property type="match status" value="1"/>
</dbReference>
<sequence length="824" mass="84973">MMAAANAAARVAARAAEETKRNMQKGETELTLRGLPTGGDWDWRALKKWLQSRGLAQRSIKYTAKEVALDVGVVRFASEAECSTAADLLATAEPPVRGTTVTVEKGLAPEYANKQSRKRGREGEEEAAAGGAAAAAGGGGRGVVGASRGPKAPRSVPDVCEAVCPWWRVPYPRQLSDKHQRIVLALRQITAEVDRRTYGAAKPEWVRAARGKADSAAGGAGDKGGASSRGGNKGGSGGSVNPNGGVASGLCCPLLGILRAPAIERYRNKSEFTAGLDEAEQPSVGFLRGAFQDGITCVGSPAATRHTSRAAVALAAAAAEYIRGASAFPVYDKRRHEGYWRLVLVREGSNKTFLPVPQPAPAPAPAAEESAAAAAAGPVLENPTFASLDPFTYLVTFEPQQQPAAEAAAAQEAGAAAAAAEEGAVKEEVMEEAAAAAAEGGSGGAAGMHVSQVSEAEAEQPPPDEVMVMLQVNPQFPRAQSDPAAAARELRAMTAALRSAASAAGLPLTTVRVQYHAGVSNAAPYDAPITEVPSAEAVAAAASKGKGKEEGEKKEVAEEAGEVEAAVVAASGPGFIHDSLCELKFRISPTAFFQVNSPATCVLYKVVGEWAAPSPATLLLDICCGTGTIGLTMAGRVAKVVGVDSVASAVEDARVNAALNGITNATFVTGKAEDALPGILATYVDNAGKGATHGSSAAAASTTSAPYDNVVAVCDPPRAGLHRSVIRALLGCEKIRRLVFVSCNPDNLVANISALCYPPDNRSGREKGGTYVARGAGAKGGYSYQREEAQAPFVPYTPFRPVKAVAVDLFPHTSHVEAVMLLER</sequence>
<dbReference type="GO" id="GO:0008173">
    <property type="term" value="F:RNA methyltransferase activity"/>
    <property type="evidence" value="ECO:0007669"/>
    <property type="project" value="InterPro"/>
</dbReference>
<dbReference type="InterPro" id="IPR030391">
    <property type="entry name" value="MeTrfase_TrmA_CS"/>
</dbReference>
<reference evidence="6 7" key="1">
    <citation type="journal article" date="2021" name="Sci. Rep.">
        <title>Genome sequencing of the multicellular alga Astrephomene provides insights into convergent evolution of germ-soma differentiation.</title>
        <authorList>
            <person name="Yamashita S."/>
            <person name="Yamamoto K."/>
            <person name="Matsuzaki R."/>
            <person name="Suzuki S."/>
            <person name="Yamaguchi H."/>
            <person name="Hirooka S."/>
            <person name="Minakuchi Y."/>
            <person name="Miyagishima S."/>
            <person name="Kawachi M."/>
            <person name="Toyoda A."/>
            <person name="Nozaki H."/>
        </authorList>
    </citation>
    <scope>NUCLEOTIDE SEQUENCE [LARGE SCALE GENOMIC DNA]</scope>
    <source>
        <strain evidence="6 7">NIES-4017</strain>
    </source>
</reference>
<dbReference type="EMBL" id="BMAR01000035">
    <property type="protein sequence ID" value="GFR50158.1"/>
    <property type="molecule type" value="Genomic_DNA"/>
</dbReference>
<dbReference type="InterPro" id="IPR010280">
    <property type="entry name" value="U5_MeTrfase_fam"/>
</dbReference>
<keyword evidence="3 4" id="KW-0949">S-adenosyl-L-methionine</keyword>
<dbReference type="Gene3D" id="3.40.50.150">
    <property type="entry name" value="Vaccinia Virus protein VP39"/>
    <property type="match status" value="1"/>
</dbReference>
<dbReference type="GO" id="GO:0003723">
    <property type="term" value="F:RNA binding"/>
    <property type="evidence" value="ECO:0007669"/>
    <property type="project" value="TreeGrafter"/>
</dbReference>
<protein>
    <submittedName>
        <fullName evidence="6">Uncharacterized protein</fullName>
    </submittedName>
</protein>
<dbReference type="PANTHER" id="PTHR45904:SF2">
    <property type="entry name" value="TRNA (URACIL-5-)-METHYLTRANSFERASE HOMOLOG A"/>
    <property type="match status" value="1"/>
</dbReference>
<feature type="binding site" evidence="4">
    <location>
        <position position="594"/>
    </location>
    <ligand>
        <name>S-adenosyl-L-methionine</name>
        <dbReference type="ChEBI" id="CHEBI:59789"/>
    </ligand>
</feature>